<evidence type="ECO:0000259" key="1">
    <source>
        <dbReference type="PROSITE" id="PS51819"/>
    </source>
</evidence>
<dbReference type="PROSITE" id="PS51819">
    <property type="entry name" value="VOC"/>
    <property type="match status" value="1"/>
</dbReference>
<dbReference type="EMBL" id="AUBJ02000001">
    <property type="protein sequence ID" value="MCP2329780.1"/>
    <property type="molecule type" value="Genomic_DNA"/>
</dbReference>
<dbReference type="Gene3D" id="3.10.180.10">
    <property type="entry name" value="2,3-Dihydroxybiphenyl 1,2-Dioxygenase, domain 1"/>
    <property type="match status" value="1"/>
</dbReference>
<gene>
    <name evidence="2" type="ORF">G443_000050</name>
</gene>
<dbReference type="InterPro" id="IPR029068">
    <property type="entry name" value="Glyas_Bleomycin-R_OHBP_Dase"/>
</dbReference>
<evidence type="ECO:0000313" key="2">
    <source>
        <dbReference type="EMBL" id="MCP2329780.1"/>
    </source>
</evidence>
<dbReference type="PANTHER" id="PTHR33993:SF14">
    <property type="entry name" value="GB|AAF24581.1"/>
    <property type="match status" value="1"/>
</dbReference>
<dbReference type="PANTHER" id="PTHR33993">
    <property type="entry name" value="GLYOXALASE-RELATED"/>
    <property type="match status" value="1"/>
</dbReference>
<name>A0ABT1JBA0_ACTCY</name>
<dbReference type="InterPro" id="IPR052164">
    <property type="entry name" value="Anthracycline_SecMetBiosynth"/>
</dbReference>
<dbReference type="Pfam" id="PF00903">
    <property type="entry name" value="Glyoxalase"/>
    <property type="match status" value="1"/>
</dbReference>
<sequence>MTAGQHAEPPVWFDISSHDAPRARRFYREMFDWPIREIDGGYALVGEDDGPVGGIGQAGPGSPYTGITVYFRVADVDSALARAERLGGTPVLEPVDVPGQGRIAAFSDPDGHVVGLSSG</sequence>
<comment type="caution">
    <text evidence="2">The sequence shown here is derived from an EMBL/GenBank/DDBJ whole genome shotgun (WGS) entry which is preliminary data.</text>
</comment>
<feature type="domain" description="VOC" evidence="1">
    <location>
        <begin position="9"/>
        <end position="119"/>
    </location>
</feature>
<accession>A0ABT1JBA0</accession>
<protein>
    <recommendedName>
        <fullName evidence="1">VOC domain-containing protein</fullName>
    </recommendedName>
</protein>
<dbReference type="RefSeq" id="WP_026419191.1">
    <property type="nucleotide sequence ID" value="NZ_AUBJ02000001.1"/>
</dbReference>
<dbReference type="SUPFAM" id="SSF54593">
    <property type="entry name" value="Glyoxalase/Bleomycin resistance protein/Dihydroxybiphenyl dioxygenase"/>
    <property type="match status" value="1"/>
</dbReference>
<proteinExistence type="predicted"/>
<evidence type="ECO:0000313" key="3">
    <source>
        <dbReference type="Proteomes" id="UP000791080"/>
    </source>
</evidence>
<dbReference type="CDD" id="cd07247">
    <property type="entry name" value="SgaA_N_like"/>
    <property type="match status" value="1"/>
</dbReference>
<reference evidence="2 3" key="1">
    <citation type="submission" date="2022-06" db="EMBL/GenBank/DDBJ databases">
        <title>Genomic Encyclopedia of Type Strains, Phase I: the one thousand microbial genomes (KMG-I) project.</title>
        <authorList>
            <person name="Kyrpides N."/>
        </authorList>
    </citation>
    <scope>NUCLEOTIDE SEQUENCE [LARGE SCALE GENOMIC DNA]</scope>
    <source>
        <strain evidence="2 3">DSM 43889</strain>
    </source>
</reference>
<dbReference type="Proteomes" id="UP000791080">
    <property type="component" value="Unassembled WGS sequence"/>
</dbReference>
<keyword evidence="3" id="KW-1185">Reference proteome</keyword>
<dbReference type="InterPro" id="IPR004360">
    <property type="entry name" value="Glyas_Fos-R_dOase_dom"/>
</dbReference>
<dbReference type="InterPro" id="IPR037523">
    <property type="entry name" value="VOC_core"/>
</dbReference>
<organism evidence="2 3">
    <name type="scientific">Actinoalloteichus caeruleus DSM 43889</name>
    <dbReference type="NCBI Taxonomy" id="1120930"/>
    <lineage>
        <taxon>Bacteria</taxon>
        <taxon>Bacillati</taxon>
        <taxon>Actinomycetota</taxon>
        <taxon>Actinomycetes</taxon>
        <taxon>Pseudonocardiales</taxon>
        <taxon>Pseudonocardiaceae</taxon>
        <taxon>Actinoalloteichus</taxon>
        <taxon>Actinoalloteichus cyanogriseus</taxon>
    </lineage>
</organism>